<evidence type="ECO:0000256" key="1">
    <source>
        <dbReference type="SAM" id="SignalP"/>
    </source>
</evidence>
<keyword evidence="1" id="KW-0732">Signal</keyword>
<comment type="caution">
    <text evidence="2">The sequence shown here is derived from an EMBL/GenBank/DDBJ whole genome shotgun (WGS) entry which is preliminary data.</text>
</comment>
<evidence type="ECO:0000313" key="3">
    <source>
        <dbReference type="Proteomes" id="UP000824246"/>
    </source>
</evidence>
<feature type="chain" id="PRO_5038854588" description="Outer membrane protein beta-barrel domain-containing protein" evidence="1">
    <location>
        <begin position="21"/>
        <end position="199"/>
    </location>
</feature>
<accession>A0A9D1VRC0</accession>
<proteinExistence type="predicted"/>
<evidence type="ECO:0000313" key="2">
    <source>
        <dbReference type="EMBL" id="HIX45363.1"/>
    </source>
</evidence>
<dbReference type="Proteomes" id="UP000824246">
    <property type="component" value="Unassembled WGS sequence"/>
</dbReference>
<sequence>MKKIMMALLCLVACCLPLCAQVIKIENGMTLSSMTRNEYDFFTHTATGYTARVGIDWLEHRWFYLSSEVGYMATGGMDQIDIMREYGVAGDAIDWHYRRDNLHFNTTFRFKLAYYDFHAYVGIGPKVDIPLGSSLNEELFDKSVMFGIKTEIGCAYDFSHFRLGINLAYLPDLTKQAIPVLQQARNNIFSIGVSVGYIL</sequence>
<evidence type="ECO:0008006" key="4">
    <source>
        <dbReference type="Google" id="ProtNLM"/>
    </source>
</evidence>
<protein>
    <recommendedName>
        <fullName evidence="4">Outer membrane protein beta-barrel domain-containing protein</fullName>
    </recommendedName>
</protein>
<feature type="signal peptide" evidence="1">
    <location>
        <begin position="1"/>
        <end position="20"/>
    </location>
</feature>
<reference evidence="2" key="2">
    <citation type="submission" date="2021-04" db="EMBL/GenBank/DDBJ databases">
        <authorList>
            <person name="Gilroy R."/>
        </authorList>
    </citation>
    <scope>NUCLEOTIDE SEQUENCE</scope>
    <source>
        <strain evidence="2">ChiHjej12B11-16260</strain>
    </source>
</reference>
<organism evidence="2 3">
    <name type="scientific">Candidatus Barnesiella excrementipullorum</name>
    <dbReference type="NCBI Taxonomy" id="2838479"/>
    <lineage>
        <taxon>Bacteria</taxon>
        <taxon>Pseudomonadati</taxon>
        <taxon>Bacteroidota</taxon>
        <taxon>Bacteroidia</taxon>
        <taxon>Bacteroidales</taxon>
        <taxon>Barnesiellaceae</taxon>
        <taxon>Barnesiella</taxon>
    </lineage>
</organism>
<dbReference type="AlphaFoldDB" id="A0A9D1VRC0"/>
<gene>
    <name evidence="2" type="ORF">H9982_04005</name>
</gene>
<dbReference type="EMBL" id="DXFB01000109">
    <property type="protein sequence ID" value="HIX45363.1"/>
    <property type="molecule type" value="Genomic_DNA"/>
</dbReference>
<name>A0A9D1VRC0_9BACT</name>
<reference evidence="2" key="1">
    <citation type="journal article" date="2021" name="PeerJ">
        <title>Extensive microbial diversity within the chicken gut microbiome revealed by metagenomics and culture.</title>
        <authorList>
            <person name="Gilroy R."/>
            <person name="Ravi A."/>
            <person name="Getino M."/>
            <person name="Pursley I."/>
            <person name="Horton D.L."/>
            <person name="Alikhan N.F."/>
            <person name="Baker D."/>
            <person name="Gharbi K."/>
            <person name="Hall N."/>
            <person name="Watson M."/>
            <person name="Adriaenssens E.M."/>
            <person name="Foster-Nyarko E."/>
            <person name="Jarju S."/>
            <person name="Secka A."/>
            <person name="Antonio M."/>
            <person name="Oren A."/>
            <person name="Chaudhuri R.R."/>
            <person name="La Ragione R."/>
            <person name="Hildebrand F."/>
            <person name="Pallen M.J."/>
        </authorList>
    </citation>
    <scope>NUCLEOTIDE SEQUENCE</scope>
    <source>
        <strain evidence="2">ChiHjej12B11-16260</strain>
    </source>
</reference>